<protein>
    <submittedName>
        <fullName evidence="3">Gfo/Idh/MocA family protein</fullName>
    </submittedName>
</protein>
<gene>
    <name evidence="3" type="ORF">ACFQMJ_32555</name>
</gene>
<dbReference type="Pfam" id="PF01408">
    <property type="entry name" value="GFO_IDH_MocA"/>
    <property type="match status" value="1"/>
</dbReference>
<dbReference type="Pfam" id="PF22725">
    <property type="entry name" value="GFO_IDH_MocA_C3"/>
    <property type="match status" value="1"/>
</dbReference>
<dbReference type="Gene3D" id="3.40.50.720">
    <property type="entry name" value="NAD(P)-binding Rossmann-like Domain"/>
    <property type="match status" value="1"/>
</dbReference>
<dbReference type="InterPro" id="IPR055170">
    <property type="entry name" value="GFO_IDH_MocA-like_dom"/>
</dbReference>
<dbReference type="PANTHER" id="PTHR43377:SF1">
    <property type="entry name" value="BILIVERDIN REDUCTASE A"/>
    <property type="match status" value="1"/>
</dbReference>
<dbReference type="RefSeq" id="WP_378048965.1">
    <property type="nucleotide sequence ID" value="NZ_JBHMDN010000019.1"/>
</dbReference>
<proteinExistence type="predicted"/>
<evidence type="ECO:0000259" key="2">
    <source>
        <dbReference type="Pfam" id="PF22725"/>
    </source>
</evidence>
<dbReference type="Gene3D" id="3.30.360.10">
    <property type="entry name" value="Dihydrodipicolinate Reductase, domain 2"/>
    <property type="match status" value="1"/>
</dbReference>
<dbReference type="PANTHER" id="PTHR43377">
    <property type="entry name" value="BILIVERDIN REDUCTASE A"/>
    <property type="match status" value="1"/>
</dbReference>
<evidence type="ECO:0000313" key="4">
    <source>
        <dbReference type="Proteomes" id="UP001596378"/>
    </source>
</evidence>
<keyword evidence="4" id="KW-1185">Reference proteome</keyword>
<sequence>MKALVVGYGSIGRRHAEILTELGVEVGVVSSREIQYPVAYMNLSQAIEEMRPSYIVVANKTSDHYNVLIELIDCQWEGIVLVEKPLFAESRLLPEGHRLRIAVAYNLRFHPLLRKLKSELQNERIMSISIYAGQFLPDWRPQRDYRLSYSSSREEGGGVLRDLSHELDYMLLLCGQWLQVSALGGRFSSLEVTGEDMCSVLAALERCPIATLQVNYLDRPGRREIVVVTDRHTYRVDMRNGLFEIDGQVEVLQTARNDTYLAQHQAILQDQWSDLCTLSDGLAVVQLIEAIEKSFTAKEWVRRE</sequence>
<accession>A0ABW2FR92</accession>
<dbReference type="InterPro" id="IPR051450">
    <property type="entry name" value="Gfo/Idh/MocA_Oxidoreductases"/>
</dbReference>
<dbReference type="InterPro" id="IPR036291">
    <property type="entry name" value="NAD(P)-bd_dom_sf"/>
</dbReference>
<dbReference type="InterPro" id="IPR000683">
    <property type="entry name" value="Gfo/Idh/MocA-like_OxRdtase_N"/>
</dbReference>
<evidence type="ECO:0000259" key="1">
    <source>
        <dbReference type="Pfam" id="PF01408"/>
    </source>
</evidence>
<dbReference type="SUPFAM" id="SSF55347">
    <property type="entry name" value="Glyceraldehyde-3-phosphate dehydrogenase-like, C-terminal domain"/>
    <property type="match status" value="1"/>
</dbReference>
<dbReference type="EMBL" id="JBHTAI010000032">
    <property type="protein sequence ID" value="MFC7153280.1"/>
    <property type="molecule type" value="Genomic_DNA"/>
</dbReference>
<comment type="caution">
    <text evidence="3">The sequence shown here is derived from an EMBL/GenBank/DDBJ whole genome shotgun (WGS) entry which is preliminary data.</text>
</comment>
<name>A0ABW2FR92_9BACL</name>
<evidence type="ECO:0000313" key="3">
    <source>
        <dbReference type="EMBL" id="MFC7153280.1"/>
    </source>
</evidence>
<feature type="domain" description="GFO/IDH/MocA-like oxidoreductase" evidence="2">
    <location>
        <begin position="114"/>
        <end position="233"/>
    </location>
</feature>
<feature type="domain" description="Gfo/Idh/MocA-like oxidoreductase N-terminal" evidence="1">
    <location>
        <begin position="2"/>
        <end position="88"/>
    </location>
</feature>
<dbReference type="Proteomes" id="UP001596378">
    <property type="component" value="Unassembled WGS sequence"/>
</dbReference>
<dbReference type="SUPFAM" id="SSF51735">
    <property type="entry name" value="NAD(P)-binding Rossmann-fold domains"/>
    <property type="match status" value="1"/>
</dbReference>
<organism evidence="3 4">
    <name type="scientific">Cohnella cellulosilytica</name>
    <dbReference type="NCBI Taxonomy" id="986710"/>
    <lineage>
        <taxon>Bacteria</taxon>
        <taxon>Bacillati</taxon>
        <taxon>Bacillota</taxon>
        <taxon>Bacilli</taxon>
        <taxon>Bacillales</taxon>
        <taxon>Paenibacillaceae</taxon>
        <taxon>Cohnella</taxon>
    </lineage>
</organism>
<reference evidence="4" key="1">
    <citation type="journal article" date="2019" name="Int. J. Syst. Evol. Microbiol.">
        <title>The Global Catalogue of Microorganisms (GCM) 10K type strain sequencing project: providing services to taxonomists for standard genome sequencing and annotation.</title>
        <authorList>
            <consortium name="The Broad Institute Genomics Platform"/>
            <consortium name="The Broad Institute Genome Sequencing Center for Infectious Disease"/>
            <person name="Wu L."/>
            <person name="Ma J."/>
        </authorList>
    </citation>
    <scope>NUCLEOTIDE SEQUENCE [LARGE SCALE GENOMIC DNA]</scope>
    <source>
        <strain evidence="4">KCTC 12907</strain>
    </source>
</reference>